<dbReference type="PANTHER" id="PTHR43797:SF2">
    <property type="entry name" value="HOMOCYSTEINE_CYSTEINE SYNTHASE"/>
    <property type="match status" value="1"/>
</dbReference>
<sequence>MSNDESDGPSSPGLATRSVHAGYDGDPATGAAAVPIYQTTSYTFDDADTAADLYALEREGHIYSRISNPTVNVLEERLASLEGASGAVASASGMAALDSIVLVLAESGDNVVCSTDTYGGTTAYFAKTAARRGIDTRFVPTLEADAYAEAIDEDTAFVHVETVGNPSLVTPDFETIADIAHGNGVPLVVDNTFASPALCRPLEHGADVVWESTTKWIHGSGTTVGGVVADGGSFDWGAHGYEEVAGPNDAYHDVDFSRDFADAPLAAAVRYRSTRSLGNQQSPVDAWETLQGLETLPLRIEKHCENAAIVADYLADHDDVAWVTYPGLESHPTHDNAATYLADYGSMIAFGLEGAGEPDSDDARGGYAAGKRFCESVEVAQFLANIGDAKTLVIHPASTTHGQLTPEEQADAGVTPDLVRLSVGIEDPEDILADLEQAIEQATTSAGGE</sequence>
<proteinExistence type="inferred from homology"/>
<dbReference type="GO" id="GO:0005737">
    <property type="term" value="C:cytoplasm"/>
    <property type="evidence" value="ECO:0007669"/>
    <property type="project" value="TreeGrafter"/>
</dbReference>
<dbReference type="InterPro" id="IPR015424">
    <property type="entry name" value="PyrdxlP-dep_Trfase"/>
</dbReference>
<dbReference type="GO" id="GO:0003961">
    <property type="term" value="F:O-acetylhomoserine aminocarboxypropyltransferase activity"/>
    <property type="evidence" value="ECO:0007669"/>
    <property type="project" value="TreeGrafter"/>
</dbReference>
<dbReference type="GO" id="GO:0019346">
    <property type="term" value="P:transsulfuration"/>
    <property type="evidence" value="ECO:0007669"/>
    <property type="project" value="InterPro"/>
</dbReference>
<dbReference type="InterPro" id="IPR000277">
    <property type="entry name" value="Cys/Met-Metab_PyrdxlP-dep_enz"/>
</dbReference>
<dbReference type="CDD" id="cd00614">
    <property type="entry name" value="CGS_like"/>
    <property type="match status" value="1"/>
</dbReference>
<name>A0A9E7SV51_9EURY</name>
<comment type="similarity">
    <text evidence="2">Belongs to the trans-sulfuration enzymes family.</text>
</comment>
<dbReference type="AlphaFoldDB" id="A0A9E7SV51"/>
<protein>
    <submittedName>
        <fullName evidence="6">O-acetylhomoserine aminocarboxypropyltransferase/cysteine synthase</fullName>
    </submittedName>
</protein>
<dbReference type="RefSeq" id="WP_254158650.1">
    <property type="nucleotide sequence ID" value="NZ_CP100355.1"/>
</dbReference>
<dbReference type="Proteomes" id="UP001056855">
    <property type="component" value="Chromosome"/>
</dbReference>
<keyword evidence="7" id="KW-1185">Reference proteome</keyword>
<dbReference type="InterPro" id="IPR015422">
    <property type="entry name" value="PyrdxlP-dep_Trfase_small"/>
</dbReference>
<dbReference type="InterPro" id="IPR006235">
    <property type="entry name" value="OAc-hSer/O-AcSer_sulfhydrylase"/>
</dbReference>
<dbReference type="FunFam" id="3.40.640.10:FF:000035">
    <property type="entry name" value="O-succinylhomoserine sulfhydrylase"/>
    <property type="match status" value="1"/>
</dbReference>
<dbReference type="Pfam" id="PF01053">
    <property type="entry name" value="Cys_Met_Meta_PP"/>
    <property type="match status" value="1"/>
</dbReference>
<dbReference type="InterPro" id="IPR015421">
    <property type="entry name" value="PyrdxlP-dep_Trfase_major"/>
</dbReference>
<organism evidence="6 7">
    <name type="scientific">Natronosalvus rutilus</name>
    <dbReference type="NCBI Taxonomy" id="2953753"/>
    <lineage>
        <taxon>Archaea</taxon>
        <taxon>Methanobacteriati</taxon>
        <taxon>Methanobacteriota</taxon>
        <taxon>Stenosarchaea group</taxon>
        <taxon>Halobacteria</taxon>
        <taxon>Halobacteriales</taxon>
        <taxon>Natrialbaceae</taxon>
        <taxon>Natronosalvus</taxon>
    </lineage>
</organism>
<dbReference type="Gene3D" id="3.40.640.10">
    <property type="entry name" value="Type I PLP-dependent aspartate aminotransferase-like (Major domain)"/>
    <property type="match status" value="1"/>
</dbReference>
<evidence type="ECO:0000256" key="2">
    <source>
        <dbReference type="ARBA" id="ARBA00009077"/>
    </source>
</evidence>
<dbReference type="NCBIfam" id="TIGR01326">
    <property type="entry name" value="OAH_OAS_sulfhy"/>
    <property type="match status" value="1"/>
</dbReference>
<dbReference type="SUPFAM" id="SSF53383">
    <property type="entry name" value="PLP-dependent transferases"/>
    <property type="match status" value="1"/>
</dbReference>
<dbReference type="GO" id="GO:0030170">
    <property type="term" value="F:pyridoxal phosphate binding"/>
    <property type="evidence" value="ECO:0007669"/>
    <property type="project" value="InterPro"/>
</dbReference>
<dbReference type="GO" id="GO:0004124">
    <property type="term" value="F:cysteine synthase activity"/>
    <property type="evidence" value="ECO:0007669"/>
    <property type="project" value="TreeGrafter"/>
</dbReference>
<dbReference type="PANTHER" id="PTHR43797">
    <property type="entry name" value="HOMOCYSTEINE/CYSTEINE SYNTHASE"/>
    <property type="match status" value="1"/>
</dbReference>
<dbReference type="GO" id="GO:0006535">
    <property type="term" value="P:cysteine biosynthetic process from serine"/>
    <property type="evidence" value="ECO:0007669"/>
    <property type="project" value="TreeGrafter"/>
</dbReference>
<reference evidence="6" key="1">
    <citation type="submission" date="2022-06" db="EMBL/GenBank/DDBJ databases">
        <title>Diverse halophilic archaea isolated from saline environments.</title>
        <authorList>
            <person name="Cui H.-L."/>
        </authorList>
    </citation>
    <scope>NUCLEOTIDE SEQUENCE</scope>
    <source>
        <strain evidence="6">WLHS1</strain>
    </source>
</reference>
<feature type="region of interest" description="Disordered" evidence="5">
    <location>
        <begin position="1"/>
        <end position="22"/>
    </location>
</feature>
<dbReference type="EMBL" id="CP100355">
    <property type="protein sequence ID" value="UTF54145.1"/>
    <property type="molecule type" value="Genomic_DNA"/>
</dbReference>
<keyword evidence="3" id="KW-0808">Transferase</keyword>
<evidence type="ECO:0000256" key="1">
    <source>
        <dbReference type="ARBA" id="ARBA00001933"/>
    </source>
</evidence>
<dbReference type="Gene3D" id="3.90.1150.10">
    <property type="entry name" value="Aspartate Aminotransferase, domain 1"/>
    <property type="match status" value="1"/>
</dbReference>
<evidence type="ECO:0000313" key="6">
    <source>
        <dbReference type="EMBL" id="UTF54145.1"/>
    </source>
</evidence>
<dbReference type="GeneID" id="73288850"/>
<accession>A0A9E7SV51</accession>
<dbReference type="PIRSF" id="PIRSF001434">
    <property type="entry name" value="CGS"/>
    <property type="match status" value="1"/>
</dbReference>
<evidence type="ECO:0000256" key="5">
    <source>
        <dbReference type="SAM" id="MobiDB-lite"/>
    </source>
</evidence>
<evidence type="ECO:0000256" key="4">
    <source>
        <dbReference type="ARBA" id="ARBA00022898"/>
    </source>
</evidence>
<dbReference type="KEGG" id="sawl:NGM29_02350"/>
<evidence type="ECO:0000313" key="7">
    <source>
        <dbReference type="Proteomes" id="UP001056855"/>
    </source>
</evidence>
<gene>
    <name evidence="6" type="ORF">NGM29_02350</name>
</gene>
<evidence type="ECO:0000256" key="3">
    <source>
        <dbReference type="ARBA" id="ARBA00022679"/>
    </source>
</evidence>
<comment type="cofactor">
    <cofactor evidence="1">
        <name>pyridoxal 5'-phosphate</name>
        <dbReference type="ChEBI" id="CHEBI:597326"/>
    </cofactor>
</comment>
<keyword evidence="4" id="KW-0663">Pyridoxal phosphate</keyword>
<dbReference type="GO" id="GO:0071269">
    <property type="term" value="P:L-homocysteine biosynthetic process"/>
    <property type="evidence" value="ECO:0007669"/>
    <property type="project" value="TreeGrafter"/>
</dbReference>